<organism evidence="2 3">
    <name type="scientific">Novosphingobium aerophilum</name>
    <dbReference type="NCBI Taxonomy" id="2839843"/>
    <lineage>
        <taxon>Bacteria</taxon>
        <taxon>Pseudomonadati</taxon>
        <taxon>Pseudomonadota</taxon>
        <taxon>Alphaproteobacteria</taxon>
        <taxon>Sphingomonadales</taxon>
        <taxon>Sphingomonadaceae</taxon>
        <taxon>Novosphingobium</taxon>
    </lineage>
</organism>
<name>A0A7X1KC36_9SPHN</name>
<gene>
    <name evidence="2" type="ORF">H7F49_08795</name>
</gene>
<dbReference type="Proteomes" id="UP000520156">
    <property type="component" value="Unassembled WGS sequence"/>
</dbReference>
<evidence type="ECO:0000313" key="3">
    <source>
        <dbReference type="Proteomes" id="UP000520156"/>
    </source>
</evidence>
<protein>
    <submittedName>
        <fullName evidence="2">Uncharacterized protein</fullName>
    </submittedName>
</protein>
<keyword evidence="3" id="KW-1185">Reference proteome</keyword>
<accession>A0A7X1KC36</accession>
<proteinExistence type="predicted"/>
<feature type="compositionally biased region" description="Basic and acidic residues" evidence="1">
    <location>
        <begin position="15"/>
        <end position="27"/>
    </location>
</feature>
<sequence>MTDPSTQPGRAAPTTREERLAAKLRENLRRRKAQARALETGESSPALPKLDPSR</sequence>
<evidence type="ECO:0000256" key="1">
    <source>
        <dbReference type="SAM" id="MobiDB-lite"/>
    </source>
</evidence>
<reference evidence="2 3" key="1">
    <citation type="submission" date="2020-08" db="EMBL/GenBank/DDBJ databases">
        <title>The genome sequence of Novosphingobium flavum 4Y4.</title>
        <authorList>
            <person name="Liu Y."/>
        </authorList>
    </citation>
    <scope>NUCLEOTIDE SEQUENCE [LARGE SCALE GENOMIC DNA]</scope>
    <source>
        <strain evidence="2 3">4Y4</strain>
    </source>
</reference>
<evidence type="ECO:0000313" key="2">
    <source>
        <dbReference type="EMBL" id="MBC2651800.1"/>
    </source>
</evidence>
<comment type="caution">
    <text evidence="2">The sequence shown here is derived from an EMBL/GenBank/DDBJ whole genome shotgun (WGS) entry which is preliminary data.</text>
</comment>
<dbReference type="AlphaFoldDB" id="A0A7X1KC36"/>
<feature type="region of interest" description="Disordered" evidence="1">
    <location>
        <begin position="1"/>
        <end position="54"/>
    </location>
</feature>
<dbReference type="EMBL" id="JACLAU010000010">
    <property type="protein sequence ID" value="MBC2651800.1"/>
    <property type="molecule type" value="Genomic_DNA"/>
</dbReference>
<dbReference type="RefSeq" id="WP_185683223.1">
    <property type="nucleotide sequence ID" value="NZ_JACLAU010000010.1"/>
</dbReference>